<sequence>MRLLTLLTFVSGALALATGPVHRPADQQAVDADASLNPENAVLVDHEITRRDEEASQSLEKRTGLALDGLKLPTTSTPKAMVIAGVKITFTMVLRWVKQEGGEWLYQYAVESMKVANELNQRLSVEIVAAGNMILNAHLSALGESTATPPEGATTFNLFVNELNNEL</sequence>
<proteinExistence type="predicted"/>
<organism evidence="2 3">
    <name type="scientific">Claviceps arundinis</name>
    <dbReference type="NCBI Taxonomy" id="1623583"/>
    <lineage>
        <taxon>Eukaryota</taxon>
        <taxon>Fungi</taxon>
        <taxon>Dikarya</taxon>
        <taxon>Ascomycota</taxon>
        <taxon>Pezizomycotina</taxon>
        <taxon>Sordariomycetes</taxon>
        <taxon>Hypocreomycetidae</taxon>
        <taxon>Hypocreales</taxon>
        <taxon>Clavicipitaceae</taxon>
        <taxon>Claviceps</taxon>
    </lineage>
</organism>
<name>A0A9P7MMY4_9HYPO</name>
<gene>
    <name evidence="2" type="ORF">E4U56_004327</name>
</gene>
<evidence type="ECO:0000313" key="3">
    <source>
        <dbReference type="Proteomes" id="UP000784919"/>
    </source>
</evidence>
<feature type="chain" id="PRO_5040386822" evidence="1">
    <location>
        <begin position="16"/>
        <end position="167"/>
    </location>
</feature>
<dbReference type="EMBL" id="SRPS01000280">
    <property type="protein sequence ID" value="KAG5960541.1"/>
    <property type="molecule type" value="Genomic_DNA"/>
</dbReference>
<dbReference type="Proteomes" id="UP000784919">
    <property type="component" value="Unassembled WGS sequence"/>
</dbReference>
<keyword evidence="1" id="KW-0732">Signal</keyword>
<reference evidence="2" key="1">
    <citation type="journal article" date="2020" name="bioRxiv">
        <title>Whole genome comparisons of ergot fungi reveals the divergence and evolution of species within the genus Claviceps are the result of varying mechanisms driving genome evolution and host range expansion.</title>
        <authorList>
            <person name="Wyka S.A."/>
            <person name="Mondo S.J."/>
            <person name="Liu M."/>
            <person name="Dettman J."/>
            <person name="Nalam V."/>
            <person name="Broders K.D."/>
        </authorList>
    </citation>
    <scope>NUCLEOTIDE SEQUENCE</scope>
    <source>
        <strain evidence="2">CCC 1102</strain>
    </source>
</reference>
<comment type="caution">
    <text evidence="2">The sequence shown here is derived from an EMBL/GenBank/DDBJ whole genome shotgun (WGS) entry which is preliminary data.</text>
</comment>
<dbReference type="OrthoDB" id="4997316at2759"/>
<dbReference type="AlphaFoldDB" id="A0A9P7MMY4"/>
<evidence type="ECO:0000313" key="2">
    <source>
        <dbReference type="EMBL" id="KAG5960541.1"/>
    </source>
</evidence>
<feature type="signal peptide" evidence="1">
    <location>
        <begin position="1"/>
        <end position="15"/>
    </location>
</feature>
<evidence type="ECO:0000256" key="1">
    <source>
        <dbReference type="SAM" id="SignalP"/>
    </source>
</evidence>
<accession>A0A9P7MMY4</accession>
<protein>
    <submittedName>
        <fullName evidence="2">Uncharacterized protein</fullName>
    </submittedName>
</protein>